<dbReference type="OrthoDB" id="271080at2759"/>
<dbReference type="Proteomes" id="UP000241769">
    <property type="component" value="Unassembled WGS sequence"/>
</dbReference>
<feature type="region of interest" description="Disordered" evidence="1">
    <location>
        <begin position="1"/>
        <end position="24"/>
    </location>
</feature>
<evidence type="ECO:0000313" key="4">
    <source>
        <dbReference type="Proteomes" id="UP000241769"/>
    </source>
</evidence>
<dbReference type="InParanoid" id="A0A2P6NR30"/>
<dbReference type="InterPro" id="IPR033558">
    <property type="entry name" value="IFT25"/>
</dbReference>
<keyword evidence="4" id="KW-1185">Reference proteome</keyword>
<comment type="caution">
    <text evidence="3">The sequence shown here is derived from an EMBL/GenBank/DDBJ whole genome shotgun (WGS) entry which is preliminary data.</text>
</comment>
<sequence>MTPRSPRGSVSKPPRPTNFGNVAPNPLDKWLDAEKEVSILTATSNDALHPAENVLNGEEHTFWSTTGGFPQEIVLGFKQEIRIAEVRTVSVNIGSLSLQRVMPKKASIGLPEWKEVTVTEMSTDGADHQQVESHKMNNVSTRFLKIAITKSLDPFAAIYSIHVQNSDGKWLC</sequence>
<dbReference type="PANTHER" id="PTHR33906">
    <property type="entry name" value="INTRAFLAGELLAR TRANSPORT PROTEIN 25 HOMOLOG"/>
    <property type="match status" value="1"/>
</dbReference>
<reference evidence="3 4" key="1">
    <citation type="journal article" date="2018" name="Genome Biol. Evol.">
        <title>Multiple Roots of Fruiting Body Formation in Amoebozoa.</title>
        <authorList>
            <person name="Hillmann F."/>
            <person name="Forbes G."/>
            <person name="Novohradska S."/>
            <person name="Ferling I."/>
            <person name="Riege K."/>
            <person name="Groth M."/>
            <person name="Westermann M."/>
            <person name="Marz M."/>
            <person name="Spaller T."/>
            <person name="Winckler T."/>
            <person name="Schaap P."/>
            <person name="Glockner G."/>
        </authorList>
    </citation>
    <scope>NUCLEOTIDE SEQUENCE [LARGE SCALE GENOMIC DNA]</scope>
    <source>
        <strain evidence="3 4">Jena</strain>
    </source>
</reference>
<dbReference type="GO" id="GO:0005929">
    <property type="term" value="C:cilium"/>
    <property type="evidence" value="ECO:0007669"/>
    <property type="project" value="TreeGrafter"/>
</dbReference>
<dbReference type="Pfam" id="PF00754">
    <property type="entry name" value="F5_F8_type_C"/>
    <property type="match status" value="1"/>
</dbReference>
<dbReference type="Gene3D" id="2.60.120.260">
    <property type="entry name" value="Galactose-binding domain-like"/>
    <property type="match status" value="1"/>
</dbReference>
<dbReference type="GO" id="GO:0042073">
    <property type="term" value="P:intraciliary transport"/>
    <property type="evidence" value="ECO:0007669"/>
    <property type="project" value="InterPro"/>
</dbReference>
<accession>A0A2P6NR30</accession>
<organism evidence="3 4">
    <name type="scientific">Planoprotostelium fungivorum</name>
    <dbReference type="NCBI Taxonomy" id="1890364"/>
    <lineage>
        <taxon>Eukaryota</taxon>
        <taxon>Amoebozoa</taxon>
        <taxon>Evosea</taxon>
        <taxon>Variosea</taxon>
        <taxon>Cavosteliida</taxon>
        <taxon>Cavosteliaceae</taxon>
        <taxon>Planoprotostelium</taxon>
    </lineage>
</organism>
<dbReference type="InterPro" id="IPR008979">
    <property type="entry name" value="Galactose-bd-like_sf"/>
</dbReference>
<proteinExistence type="predicted"/>
<name>A0A2P6NR30_9EUKA</name>
<gene>
    <name evidence="3" type="ORF">PROFUN_05531</name>
</gene>
<dbReference type="SUPFAM" id="SSF49785">
    <property type="entry name" value="Galactose-binding domain-like"/>
    <property type="match status" value="1"/>
</dbReference>
<evidence type="ECO:0000256" key="1">
    <source>
        <dbReference type="SAM" id="MobiDB-lite"/>
    </source>
</evidence>
<dbReference type="InterPro" id="IPR000421">
    <property type="entry name" value="FA58C"/>
</dbReference>
<protein>
    <submittedName>
        <fullName evidence="3">Heat shock protein beta-11-like</fullName>
    </submittedName>
</protein>
<dbReference type="EMBL" id="MDYQ01000032">
    <property type="protein sequence ID" value="PRP86390.1"/>
    <property type="molecule type" value="Genomic_DNA"/>
</dbReference>
<keyword evidence="3" id="KW-0346">Stress response</keyword>
<feature type="domain" description="F5/8 type C" evidence="2">
    <location>
        <begin position="41"/>
        <end position="150"/>
    </location>
</feature>
<dbReference type="GO" id="GO:0030992">
    <property type="term" value="C:intraciliary transport particle B"/>
    <property type="evidence" value="ECO:0007669"/>
    <property type="project" value="InterPro"/>
</dbReference>
<dbReference type="PANTHER" id="PTHR33906:SF1">
    <property type="entry name" value="INTRAFLAGELLAR TRANSPORT PROTEIN 25 HOMOLOG"/>
    <property type="match status" value="1"/>
</dbReference>
<dbReference type="AlphaFoldDB" id="A0A2P6NR30"/>
<evidence type="ECO:0000313" key="3">
    <source>
        <dbReference type="EMBL" id="PRP86390.1"/>
    </source>
</evidence>
<evidence type="ECO:0000259" key="2">
    <source>
        <dbReference type="Pfam" id="PF00754"/>
    </source>
</evidence>
<dbReference type="STRING" id="1890364.A0A2P6NR30"/>